<evidence type="ECO:0000313" key="8">
    <source>
        <dbReference type="Proteomes" id="UP000011910"/>
    </source>
</evidence>
<accession>M7NQJ5</accession>
<comment type="subcellular location">
    <subcellularLocation>
        <location evidence="1">Cell membrane</location>
        <topology evidence="1">Multi-pass membrane protein</topology>
    </subcellularLocation>
</comment>
<gene>
    <name evidence="7" type="ORF">ADICEAN_04122</name>
</gene>
<feature type="transmembrane region" description="Helical" evidence="6">
    <location>
        <begin position="211"/>
        <end position="232"/>
    </location>
</feature>
<evidence type="ECO:0000256" key="5">
    <source>
        <dbReference type="ARBA" id="ARBA00023136"/>
    </source>
</evidence>
<dbReference type="PATRIC" id="fig|1279009.4.peg.4155"/>
<dbReference type="eggNOG" id="COG0392">
    <property type="taxonomic scope" value="Bacteria"/>
</dbReference>
<dbReference type="STRING" id="1279009.ADICEAN_04122"/>
<sequence length="335" mass="36963">MQVSSLSPLKKTSLAKKLTVAAKLLLFVGILLFLLAKLWQHEASWHSMLAQLARGWHSPANGWVGLALLLVPLNWLLEALKWQVLVRRIQAASLGSSCQAVLAGLSLGLLTPRSLGDYAGRLLVHGSQHKVRMLGVVLLNRLVQSLSTFLGGLLGILILIVTLGLWQSQELVWLLLPSLLGLLALLGLMGPLRQRLLLRLQQWVGEKWLRWLTPLTEYSVRELLLVNAWGLLRYGVFSFQFVCLLWWAGIVLPLGLLLAGVAATFLIKTLVPAFNLLSDLGVREFSALLIFSLLEQPQAEVVAASLLLWFLNICLPSLAGLGVVLQLRRKLALSE</sequence>
<dbReference type="AlphaFoldDB" id="M7NQJ5"/>
<feature type="transmembrane region" description="Helical" evidence="6">
    <location>
        <begin position="171"/>
        <end position="190"/>
    </location>
</feature>
<proteinExistence type="predicted"/>
<feature type="transmembrane region" description="Helical" evidence="6">
    <location>
        <begin position="60"/>
        <end position="80"/>
    </location>
</feature>
<dbReference type="InterPro" id="IPR022791">
    <property type="entry name" value="L-PG_synthase/AglD"/>
</dbReference>
<keyword evidence="2" id="KW-1003">Cell membrane</keyword>
<feature type="transmembrane region" description="Helical" evidence="6">
    <location>
        <begin position="142"/>
        <end position="165"/>
    </location>
</feature>
<name>M7NQJ5_9BACT</name>
<evidence type="ECO:0000313" key="7">
    <source>
        <dbReference type="EMBL" id="EMR00759.1"/>
    </source>
</evidence>
<organism evidence="7 8">
    <name type="scientific">Cesiribacter andamanensis AMV16</name>
    <dbReference type="NCBI Taxonomy" id="1279009"/>
    <lineage>
        <taxon>Bacteria</taxon>
        <taxon>Pseudomonadati</taxon>
        <taxon>Bacteroidota</taxon>
        <taxon>Cytophagia</taxon>
        <taxon>Cytophagales</taxon>
        <taxon>Cesiribacteraceae</taxon>
        <taxon>Cesiribacter</taxon>
    </lineage>
</organism>
<evidence type="ECO:0000256" key="3">
    <source>
        <dbReference type="ARBA" id="ARBA00022692"/>
    </source>
</evidence>
<keyword evidence="5 6" id="KW-0472">Membrane</keyword>
<keyword evidence="4 6" id="KW-1133">Transmembrane helix</keyword>
<keyword evidence="3 6" id="KW-0812">Transmembrane</keyword>
<feature type="transmembrane region" description="Helical" evidence="6">
    <location>
        <begin position="20"/>
        <end position="40"/>
    </location>
</feature>
<evidence type="ECO:0000256" key="4">
    <source>
        <dbReference type="ARBA" id="ARBA00022989"/>
    </source>
</evidence>
<dbReference type="Pfam" id="PF03706">
    <property type="entry name" value="LPG_synthase_TM"/>
    <property type="match status" value="1"/>
</dbReference>
<reference evidence="7 8" key="1">
    <citation type="journal article" date="2013" name="Genome Announc.">
        <title>Draft Genome Sequence of Cesiribacter andamanensis Strain AMV16T, Isolated from a Soil Sample from a Mud Volcano in the Andaman Islands, India.</title>
        <authorList>
            <person name="Shivaji S."/>
            <person name="Ara S."/>
            <person name="Begum Z."/>
            <person name="Srinivas T.N."/>
            <person name="Singh A."/>
            <person name="Kumar Pinnaka A."/>
        </authorList>
    </citation>
    <scope>NUCLEOTIDE SEQUENCE [LARGE SCALE GENOMIC DNA]</scope>
    <source>
        <strain evidence="7 8">AMV16</strain>
    </source>
</reference>
<evidence type="ECO:0000256" key="1">
    <source>
        <dbReference type="ARBA" id="ARBA00004651"/>
    </source>
</evidence>
<keyword evidence="8" id="KW-1185">Reference proteome</keyword>
<evidence type="ECO:0000256" key="2">
    <source>
        <dbReference type="ARBA" id="ARBA00022475"/>
    </source>
</evidence>
<dbReference type="EMBL" id="AODQ01000193">
    <property type="protein sequence ID" value="EMR00759.1"/>
    <property type="molecule type" value="Genomic_DNA"/>
</dbReference>
<protein>
    <submittedName>
        <fullName evidence="7">Uncharacterized protein</fullName>
    </submittedName>
</protein>
<dbReference type="Proteomes" id="UP000011910">
    <property type="component" value="Unassembled WGS sequence"/>
</dbReference>
<feature type="transmembrane region" description="Helical" evidence="6">
    <location>
        <begin position="244"/>
        <end position="267"/>
    </location>
</feature>
<feature type="transmembrane region" description="Helical" evidence="6">
    <location>
        <begin position="306"/>
        <end position="327"/>
    </location>
</feature>
<evidence type="ECO:0000256" key="6">
    <source>
        <dbReference type="SAM" id="Phobius"/>
    </source>
</evidence>
<dbReference type="GO" id="GO:0005886">
    <property type="term" value="C:plasma membrane"/>
    <property type="evidence" value="ECO:0007669"/>
    <property type="project" value="UniProtKB-SubCell"/>
</dbReference>
<comment type="caution">
    <text evidence="7">The sequence shown here is derived from an EMBL/GenBank/DDBJ whole genome shotgun (WGS) entry which is preliminary data.</text>
</comment>